<dbReference type="InterPro" id="IPR023149">
    <property type="entry name" value="Trans_acon_MeTrfase_C"/>
</dbReference>
<dbReference type="GO" id="GO:0032259">
    <property type="term" value="P:methylation"/>
    <property type="evidence" value="ECO:0007669"/>
    <property type="project" value="UniProtKB-KW"/>
</dbReference>
<comment type="catalytic activity">
    <reaction evidence="5">
        <text>trans-aconitate + S-adenosyl-L-methionine = (E)-3-(methoxycarbonyl)pent-2-enedioate + S-adenosyl-L-homocysteine</text>
        <dbReference type="Rhea" id="RHEA:14969"/>
        <dbReference type="ChEBI" id="CHEBI:15708"/>
        <dbReference type="ChEBI" id="CHEBI:57470"/>
        <dbReference type="ChEBI" id="CHEBI:57856"/>
        <dbReference type="ChEBI" id="CHEBI:59789"/>
        <dbReference type="EC" id="2.1.1.144"/>
    </reaction>
</comment>
<accession>A0A916ZGL9</accession>
<organism evidence="7 8">
    <name type="scientific">Aureimonas endophytica</name>
    <dbReference type="NCBI Taxonomy" id="2027858"/>
    <lineage>
        <taxon>Bacteria</taxon>
        <taxon>Pseudomonadati</taxon>
        <taxon>Pseudomonadota</taxon>
        <taxon>Alphaproteobacteria</taxon>
        <taxon>Hyphomicrobiales</taxon>
        <taxon>Aurantimonadaceae</taxon>
        <taxon>Aureimonas</taxon>
    </lineage>
</organism>
<reference evidence="7" key="1">
    <citation type="journal article" date="2014" name="Int. J. Syst. Evol. Microbiol.">
        <title>Complete genome sequence of Corynebacterium casei LMG S-19264T (=DSM 44701T), isolated from a smear-ripened cheese.</title>
        <authorList>
            <consortium name="US DOE Joint Genome Institute (JGI-PGF)"/>
            <person name="Walter F."/>
            <person name="Albersmeier A."/>
            <person name="Kalinowski J."/>
            <person name="Ruckert C."/>
        </authorList>
    </citation>
    <scope>NUCLEOTIDE SEQUENCE</scope>
    <source>
        <strain evidence="7">CGMCC 1.15367</strain>
    </source>
</reference>
<evidence type="ECO:0000259" key="6">
    <source>
        <dbReference type="Pfam" id="PF13649"/>
    </source>
</evidence>
<protein>
    <recommendedName>
        <fullName evidence="5">Trans-aconitate 2-methyltransferase</fullName>
        <ecNumber evidence="5">2.1.1.144</ecNumber>
    </recommendedName>
</protein>
<dbReference type="CDD" id="cd02440">
    <property type="entry name" value="AdoMet_MTases"/>
    <property type="match status" value="1"/>
</dbReference>
<evidence type="ECO:0000256" key="4">
    <source>
        <dbReference type="ARBA" id="ARBA00022691"/>
    </source>
</evidence>
<dbReference type="RefSeq" id="WP_188907532.1">
    <property type="nucleotide sequence ID" value="NZ_BMIQ01000002.1"/>
</dbReference>
<keyword evidence="2 5" id="KW-0489">Methyltransferase</keyword>
<dbReference type="AlphaFoldDB" id="A0A916ZGL9"/>
<dbReference type="InterPro" id="IPR029063">
    <property type="entry name" value="SAM-dependent_MTases_sf"/>
</dbReference>
<gene>
    <name evidence="5 7" type="primary">tam</name>
    <name evidence="7" type="ORF">GCM10011390_14060</name>
</gene>
<dbReference type="InterPro" id="IPR041698">
    <property type="entry name" value="Methyltransf_25"/>
</dbReference>
<keyword evidence="3 5" id="KW-0808">Transferase</keyword>
<evidence type="ECO:0000256" key="5">
    <source>
        <dbReference type="HAMAP-Rule" id="MF_00560"/>
    </source>
</evidence>
<feature type="domain" description="Methyltransferase" evidence="6">
    <location>
        <begin position="36"/>
        <end position="124"/>
    </location>
</feature>
<dbReference type="HAMAP" id="MF_00560">
    <property type="entry name" value="Tran_acon_Me_trans"/>
    <property type="match status" value="1"/>
</dbReference>
<dbReference type="EC" id="2.1.1.144" evidence="5"/>
<proteinExistence type="inferred from homology"/>
<dbReference type="PANTHER" id="PTHR43861">
    <property type="entry name" value="TRANS-ACONITATE 2-METHYLTRANSFERASE-RELATED"/>
    <property type="match status" value="1"/>
</dbReference>
<dbReference type="Proteomes" id="UP000644699">
    <property type="component" value="Unassembled WGS sequence"/>
</dbReference>
<dbReference type="GO" id="GO:0030798">
    <property type="term" value="F:trans-aconitate 2-methyltransferase activity"/>
    <property type="evidence" value="ECO:0007669"/>
    <property type="project" value="UniProtKB-UniRule"/>
</dbReference>
<name>A0A916ZGL9_9HYPH</name>
<dbReference type="EMBL" id="BMIQ01000002">
    <property type="protein sequence ID" value="GGD96448.1"/>
    <property type="molecule type" value="Genomic_DNA"/>
</dbReference>
<dbReference type="GO" id="GO:0005737">
    <property type="term" value="C:cytoplasm"/>
    <property type="evidence" value="ECO:0007669"/>
    <property type="project" value="UniProtKB-SubCell"/>
</dbReference>
<dbReference type="NCBIfam" id="NF002463">
    <property type="entry name" value="PRK01683.1"/>
    <property type="match status" value="1"/>
</dbReference>
<dbReference type="PANTHER" id="PTHR43861:SF1">
    <property type="entry name" value="TRANS-ACONITATE 2-METHYLTRANSFERASE"/>
    <property type="match status" value="1"/>
</dbReference>
<evidence type="ECO:0000256" key="3">
    <source>
        <dbReference type="ARBA" id="ARBA00022679"/>
    </source>
</evidence>
<evidence type="ECO:0000313" key="8">
    <source>
        <dbReference type="Proteomes" id="UP000644699"/>
    </source>
</evidence>
<comment type="caution">
    <text evidence="7">The sequence shown here is derived from an EMBL/GenBank/DDBJ whole genome shotgun (WGS) entry which is preliminary data.</text>
</comment>
<reference evidence="7" key="2">
    <citation type="submission" date="2020-09" db="EMBL/GenBank/DDBJ databases">
        <authorList>
            <person name="Sun Q."/>
            <person name="Zhou Y."/>
        </authorList>
    </citation>
    <scope>NUCLEOTIDE SEQUENCE</scope>
    <source>
        <strain evidence="7">CGMCC 1.15367</strain>
    </source>
</reference>
<comment type="similarity">
    <text evidence="5">Belongs to the methyltransferase superfamily. Tam family.</text>
</comment>
<keyword evidence="1 5" id="KW-0963">Cytoplasm</keyword>
<dbReference type="Gene3D" id="1.10.150.290">
    <property type="entry name" value="S-adenosyl-L-methionine-dependent methyltransferases"/>
    <property type="match status" value="1"/>
</dbReference>
<keyword evidence="8" id="KW-1185">Reference proteome</keyword>
<sequence>MADWNAALYLRFADERTRPARELLARVPANDPAVAVDLGCGPGNSTALLAERFPQAVLLGLDSSPDMLAKARGDLPAARFVLGDIARFEPEAPVDLLFANASLQWLRDHETLLPRLFSLLAPGGVLAVQMPDNQEEPSHRLMREAAGAGQWRAKIDDADKVRARILPAEAYYDLLAPLAREVDIWRTTYHHVMADEGAIVEWVSATGLRPFLDPLDEDERAAFLADYRARLAAAYPARADGRRLLRFPRLFLVARK</sequence>
<comment type="function">
    <text evidence="5">Catalyzes the S-adenosylmethionine monomethyl esterification of trans-aconitate.</text>
</comment>
<keyword evidence="4 5" id="KW-0949">S-adenosyl-L-methionine</keyword>
<dbReference type="SUPFAM" id="SSF53335">
    <property type="entry name" value="S-adenosyl-L-methionine-dependent methyltransferases"/>
    <property type="match status" value="1"/>
</dbReference>
<comment type="subcellular location">
    <subcellularLocation>
        <location evidence="5">Cytoplasm</location>
    </subcellularLocation>
</comment>
<dbReference type="InterPro" id="IPR023506">
    <property type="entry name" value="Trans-aconitate_MeTrfase"/>
</dbReference>
<evidence type="ECO:0000313" key="7">
    <source>
        <dbReference type="EMBL" id="GGD96448.1"/>
    </source>
</evidence>
<dbReference type="Pfam" id="PF13649">
    <property type="entry name" value="Methyltransf_25"/>
    <property type="match status" value="1"/>
</dbReference>
<evidence type="ECO:0000256" key="1">
    <source>
        <dbReference type="ARBA" id="ARBA00022490"/>
    </source>
</evidence>
<evidence type="ECO:0000256" key="2">
    <source>
        <dbReference type="ARBA" id="ARBA00022603"/>
    </source>
</evidence>
<dbReference type="Gene3D" id="3.40.50.150">
    <property type="entry name" value="Vaccinia Virus protein VP39"/>
    <property type="match status" value="1"/>
</dbReference>